<protein>
    <submittedName>
        <fullName evidence="2">DoxX family protein</fullName>
    </submittedName>
</protein>
<comment type="caution">
    <text evidence="2">The sequence shown here is derived from an EMBL/GenBank/DDBJ whole genome shotgun (WGS) entry which is preliminary data.</text>
</comment>
<evidence type="ECO:0000256" key="1">
    <source>
        <dbReference type="SAM" id="Phobius"/>
    </source>
</evidence>
<keyword evidence="1" id="KW-0472">Membrane</keyword>
<gene>
    <name evidence="2" type="ORF">EHR08_11980</name>
</gene>
<dbReference type="OrthoDB" id="9791120at2"/>
<dbReference type="EMBL" id="RQHU01000019">
    <property type="protein sequence ID" value="TGN12104.1"/>
    <property type="molecule type" value="Genomic_DNA"/>
</dbReference>
<keyword evidence="3" id="KW-1185">Reference proteome</keyword>
<feature type="transmembrane region" description="Helical" evidence="1">
    <location>
        <begin position="12"/>
        <end position="31"/>
    </location>
</feature>
<name>A0A6H3NSW0_9LEPT</name>
<dbReference type="AlphaFoldDB" id="A0A6H3NSW0"/>
<sequence>MRLPNIQSILFHLARFVATFIIAQTLFFKFSGSDESKFIFSTLGMEPWGRYGLAVLESFCVLFLLIPSFVWLGSLLSLNLMLGAILSHFVFLGIVVQGDGGLLFFLAIVVFLLSSYLFYVERKKVPFLKDYLG</sequence>
<feature type="transmembrane region" description="Helical" evidence="1">
    <location>
        <begin position="51"/>
        <end position="71"/>
    </location>
</feature>
<dbReference type="Proteomes" id="UP000297649">
    <property type="component" value="Unassembled WGS sequence"/>
</dbReference>
<dbReference type="RefSeq" id="WP_135746568.1">
    <property type="nucleotide sequence ID" value="NZ_JAIZBI010000002.1"/>
</dbReference>
<reference evidence="2" key="1">
    <citation type="journal article" date="2019" name="PLoS Negl. Trop. Dis.">
        <title>Revisiting the worldwide diversity of Leptospira species in the environment.</title>
        <authorList>
            <person name="Vincent A.T."/>
            <person name="Schiettekatte O."/>
            <person name="Bourhy P."/>
            <person name="Veyrier F.J."/>
            <person name="Picardeau M."/>
        </authorList>
    </citation>
    <scope>NUCLEOTIDE SEQUENCE [LARGE SCALE GENOMIC DNA]</scope>
    <source>
        <strain evidence="2">201601109</strain>
    </source>
</reference>
<evidence type="ECO:0000313" key="3">
    <source>
        <dbReference type="Proteomes" id="UP000297649"/>
    </source>
</evidence>
<organism evidence="2 3">
    <name type="scientific">Leptospira bandrabouensis</name>
    <dbReference type="NCBI Taxonomy" id="2484903"/>
    <lineage>
        <taxon>Bacteria</taxon>
        <taxon>Pseudomonadati</taxon>
        <taxon>Spirochaetota</taxon>
        <taxon>Spirochaetia</taxon>
        <taxon>Leptospirales</taxon>
        <taxon>Leptospiraceae</taxon>
        <taxon>Leptospira</taxon>
    </lineage>
</organism>
<feature type="transmembrane region" description="Helical" evidence="1">
    <location>
        <begin position="78"/>
        <end position="96"/>
    </location>
</feature>
<accession>A0A6H3NSW0</accession>
<feature type="transmembrane region" description="Helical" evidence="1">
    <location>
        <begin position="102"/>
        <end position="120"/>
    </location>
</feature>
<keyword evidence="1" id="KW-0812">Transmembrane</keyword>
<proteinExistence type="predicted"/>
<keyword evidence="1" id="KW-1133">Transmembrane helix</keyword>
<evidence type="ECO:0000313" key="2">
    <source>
        <dbReference type="EMBL" id="TGN12104.1"/>
    </source>
</evidence>